<comment type="caution">
    <text evidence="1">The sequence shown here is derived from an EMBL/GenBank/DDBJ whole genome shotgun (WGS) entry which is preliminary data.</text>
</comment>
<dbReference type="RefSeq" id="WP_345209183.1">
    <property type="nucleotide sequence ID" value="NZ_BAABFT010000001.1"/>
</dbReference>
<keyword evidence="2" id="KW-1185">Reference proteome</keyword>
<dbReference type="Proteomes" id="UP001500582">
    <property type="component" value="Unassembled WGS sequence"/>
</dbReference>
<proteinExistence type="predicted"/>
<protein>
    <recommendedName>
        <fullName evidence="3">2'-5' RNA ligase</fullName>
    </recommendedName>
</protein>
<evidence type="ECO:0000313" key="1">
    <source>
        <dbReference type="EMBL" id="GAA4308714.1"/>
    </source>
</evidence>
<dbReference type="SUPFAM" id="SSF55144">
    <property type="entry name" value="LigT-like"/>
    <property type="match status" value="1"/>
</dbReference>
<name>A0ABP8FQH8_9SPHI</name>
<dbReference type="Pfam" id="PF13563">
    <property type="entry name" value="2_5_RNA_ligase2"/>
    <property type="match status" value="1"/>
</dbReference>
<organism evidence="1 2">
    <name type="scientific">Mucilaginibacter gynuensis</name>
    <dbReference type="NCBI Taxonomy" id="1302236"/>
    <lineage>
        <taxon>Bacteria</taxon>
        <taxon>Pseudomonadati</taxon>
        <taxon>Bacteroidota</taxon>
        <taxon>Sphingobacteriia</taxon>
        <taxon>Sphingobacteriales</taxon>
        <taxon>Sphingobacteriaceae</taxon>
        <taxon>Mucilaginibacter</taxon>
    </lineage>
</organism>
<gene>
    <name evidence="1" type="ORF">GCM10023149_02740</name>
</gene>
<dbReference type="InterPro" id="IPR009097">
    <property type="entry name" value="Cyclic_Pdiesterase"/>
</dbReference>
<sequence length="190" mass="22467">MMGYADYYLLLSPPEEVKQQISRYKKASINKIGAFESMNSPAHISIVKTERQKAFIVEPAFERMEKRLNTMPPIVLHINGFNYFKHGDKAMSIYADIRQTDSVKKWFRLLFSCINVKHASFTPHITIARNIHVSDFYTLWPHFEKAKYVEPFWIKELLVLKRETFTHEPKWSRYKTISFKNEFAALAEKI</sequence>
<reference evidence="2" key="1">
    <citation type="journal article" date="2019" name="Int. J. Syst. Evol. Microbiol.">
        <title>The Global Catalogue of Microorganisms (GCM) 10K type strain sequencing project: providing services to taxonomists for standard genome sequencing and annotation.</title>
        <authorList>
            <consortium name="The Broad Institute Genomics Platform"/>
            <consortium name="The Broad Institute Genome Sequencing Center for Infectious Disease"/>
            <person name="Wu L."/>
            <person name="Ma J."/>
        </authorList>
    </citation>
    <scope>NUCLEOTIDE SEQUENCE [LARGE SCALE GENOMIC DNA]</scope>
    <source>
        <strain evidence="2">JCM 17705</strain>
    </source>
</reference>
<accession>A0ABP8FQH8</accession>
<evidence type="ECO:0008006" key="3">
    <source>
        <dbReference type="Google" id="ProtNLM"/>
    </source>
</evidence>
<evidence type="ECO:0000313" key="2">
    <source>
        <dbReference type="Proteomes" id="UP001500582"/>
    </source>
</evidence>
<dbReference type="EMBL" id="BAABFT010000001">
    <property type="protein sequence ID" value="GAA4308714.1"/>
    <property type="molecule type" value="Genomic_DNA"/>
</dbReference>
<dbReference type="Gene3D" id="3.90.1140.10">
    <property type="entry name" value="Cyclic phosphodiesterase"/>
    <property type="match status" value="1"/>
</dbReference>